<feature type="non-terminal residue" evidence="2">
    <location>
        <position position="174"/>
    </location>
</feature>
<dbReference type="Gene3D" id="2.60.40.10">
    <property type="entry name" value="Immunoglobulins"/>
    <property type="match status" value="1"/>
</dbReference>
<name>A0A0F9FXI1_9ZZZZ</name>
<reference evidence="2" key="1">
    <citation type="journal article" date="2015" name="Nature">
        <title>Complex archaea that bridge the gap between prokaryotes and eukaryotes.</title>
        <authorList>
            <person name="Spang A."/>
            <person name="Saw J.H."/>
            <person name="Jorgensen S.L."/>
            <person name="Zaremba-Niedzwiedzka K."/>
            <person name="Martijn J."/>
            <person name="Lind A.E."/>
            <person name="van Eijk R."/>
            <person name="Schleper C."/>
            <person name="Guy L."/>
            <person name="Ettema T.J."/>
        </authorList>
    </citation>
    <scope>NUCLEOTIDE SEQUENCE</scope>
</reference>
<protein>
    <recommendedName>
        <fullName evidence="3">Fibronectin type-III domain-containing protein</fullName>
    </recommendedName>
</protein>
<evidence type="ECO:0000313" key="2">
    <source>
        <dbReference type="EMBL" id="KKL91043.1"/>
    </source>
</evidence>
<proteinExistence type="predicted"/>
<sequence length="174" mass="19885">MKKLIPFFLGTIFLCSSMQVAYGGTMYTISPRGGSIVNEARVEFSWDEYRYTGYDADGWPNDEGPCDVYIFEVATDLETGASGYFLQENVVISREQSATGTPAVLYKSEYYWHVKCKFRDGGSPSPWSYISSFTSTAEKQERPTQRKPNNLFQRPINLRQPPRTRPVVQIIKTY</sequence>
<dbReference type="AlphaFoldDB" id="A0A0F9FXI1"/>
<dbReference type="EMBL" id="LAZR01019841">
    <property type="protein sequence ID" value="KKL91043.1"/>
    <property type="molecule type" value="Genomic_DNA"/>
</dbReference>
<dbReference type="InterPro" id="IPR013783">
    <property type="entry name" value="Ig-like_fold"/>
</dbReference>
<feature type="region of interest" description="Disordered" evidence="1">
    <location>
        <begin position="138"/>
        <end position="157"/>
    </location>
</feature>
<evidence type="ECO:0000256" key="1">
    <source>
        <dbReference type="SAM" id="MobiDB-lite"/>
    </source>
</evidence>
<comment type="caution">
    <text evidence="2">The sequence shown here is derived from an EMBL/GenBank/DDBJ whole genome shotgun (WGS) entry which is preliminary data.</text>
</comment>
<gene>
    <name evidence="2" type="ORF">LCGC14_1898660</name>
</gene>
<accession>A0A0F9FXI1</accession>
<organism evidence="2">
    <name type="scientific">marine sediment metagenome</name>
    <dbReference type="NCBI Taxonomy" id="412755"/>
    <lineage>
        <taxon>unclassified sequences</taxon>
        <taxon>metagenomes</taxon>
        <taxon>ecological metagenomes</taxon>
    </lineage>
</organism>
<evidence type="ECO:0008006" key="3">
    <source>
        <dbReference type="Google" id="ProtNLM"/>
    </source>
</evidence>